<dbReference type="Pfam" id="PF12728">
    <property type="entry name" value="HTH_17"/>
    <property type="match status" value="1"/>
</dbReference>
<proteinExistence type="predicted"/>
<dbReference type="InterPro" id="IPR041657">
    <property type="entry name" value="HTH_17"/>
</dbReference>
<dbReference type="Proteomes" id="UP000178377">
    <property type="component" value="Unassembled WGS sequence"/>
</dbReference>
<dbReference type="InterPro" id="IPR036388">
    <property type="entry name" value="WH-like_DNA-bd_sf"/>
</dbReference>
<dbReference type="Gene3D" id="1.10.10.10">
    <property type="entry name" value="Winged helix-like DNA-binding domain superfamily/Winged helix DNA-binding domain"/>
    <property type="match status" value="1"/>
</dbReference>
<dbReference type="SUPFAM" id="SSF46955">
    <property type="entry name" value="Putative DNA-binding domain"/>
    <property type="match status" value="1"/>
</dbReference>
<evidence type="ECO:0000313" key="3">
    <source>
        <dbReference type="Proteomes" id="UP000178377"/>
    </source>
</evidence>
<dbReference type="InterPro" id="IPR010093">
    <property type="entry name" value="SinI_DNA-bd"/>
</dbReference>
<evidence type="ECO:0000313" key="2">
    <source>
        <dbReference type="EMBL" id="OGE89481.1"/>
    </source>
</evidence>
<dbReference type="GO" id="GO:0003677">
    <property type="term" value="F:DNA binding"/>
    <property type="evidence" value="ECO:0007669"/>
    <property type="project" value="InterPro"/>
</dbReference>
<dbReference type="NCBIfam" id="TIGR01764">
    <property type="entry name" value="excise"/>
    <property type="match status" value="1"/>
</dbReference>
<feature type="domain" description="Helix-turn-helix" evidence="1">
    <location>
        <begin position="9"/>
        <end position="57"/>
    </location>
</feature>
<reference evidence="2 3" key="1">
    <citation type="journal article" date="2016" name="Nat. Commun.">
        <title>Thousands of microbial genomes shed light on interconnected biogeochemical processes in an aquifer system.</title>
        <authorList>
            <person name="Anantharaman K."/>
            <person name="Brown C.T."/>
            <person name="Hug L.A."/>
            <person name="Sharon I."/>
            <person name="Castelle C.J."/>
            <person name="Probst A.J."/>
            <person name="Thomas B.C."/>
            <person name="Singh A."/>
            <person name="Wilkins M.J."/>
            <person name="Karaoz U."/>
            <person name="Brodie E.L."/>
            <person name="Williams K.H."/>
            <person name="Hubbard S.S."/>
            <person name="Banfield J.F."/>
        </authorList>
    </citation>
    <scope>NUCLEOTIDE SEQUENCE [LARGE SCALE GENOMIC DNA]</scope>
</reference>
<dbReference type="STRING" id="1817828.A2722_03790"/>
<accession>A0A1F5PHW0</accession>
<dbReference type="EMBL" id="MFEO01000020">
    <property type="protein sequence ID" value="OGE89481.1"/>
    <property type="molecule type" value="Genomic_DNA"/>
</dbReference>
<evidence type="ECO:0000259" key="1">
    <source>
        <dbReference type="Pfam" id="PF12728"/>
    </source>
</evidence>
<comment type="caution">
    <text evidence="2">The sequence shown here is derived from an EMBL/GenBank/DDBJ whole genome shotgun (WGS) entry which is preliminary data.</text>
</comment>
<gene>
    <name evidence="2" type="ORF">A2722_03790</name>
</gene>
<organism evidence="2 3">
    <name type="scientific">Candidatus Doudnabacteria bacterium RIFCSPHIGHO2_01_FULL_50_11</name>
    <dbReference type="NCBI Taxonomy" id="1817828"/>
    <lineage>
        <taxon>Bacteria</taxon>
        <taxon>Candidatus Doudnaibacteriota</taxon>
    </lineage>
</organism>
<sequence>MTAPQDKILRVPQMAKFFGVSDKTVWEWCKSGKLPGFKIGKEWRIRQSDLQKLINRKLKSERREQGLF</sequence>
<name>A0A1F5PHW0_9BACT</name>
<protein>
    <recommendedName>
        <fullName evidence="1">Helix-turn-helix domain-containing protein</fullName>
    </recommendedName>
</protein>
<dbReference type="InterPro" id="IPR009061">
    <property type="entry name" value="DNA-bd_dom_put_sf"/>
</dbReference>
<dbReference type="AlphaFoldDB" id="A0A1F5PHW0"/>